<dbReference type="PRINTS" id="PR00420">
    <property type="entry name" value="RNGMNOXGNASE"/>
</dbReference>
<dbReference type="SUPFAM" id="SSF51905">
    <property type="entry name" value="FAD/NAD(P)-binding domain"/>
    <property type="match status" value="1"/>
</dbReference>
<protein>
    <submittedName>
        <fullName evidence="4">FAD-binding protein</fullName>
    </submittedName>
</protein>
<organism evidence="4 5">
    <name type="scientific">Streptomyces mobaraensis</name>
    <name type="common">Streptoverticillium mobaraense</name>
    <dbReference type="NCBI Taxonomy" id="35621"/>
    <lineage>
        <taxon>Bacteria</taxon>
        <taxon>Bacillati</taxon>
        <taxon>Actinomycetota</taxon>
        <taxon>Actinomycetes</taxon>
        <taxon>Kitasatosporales</taxon>
        <taxon>Streptomycetaceae</taxon>
        <taxon>Streptomyces</taxon>
    </lineage>
</organism>
<keyword evidence="5" id="KW-1185">Reference proteome</keyword>
<evidence type="ECO:0000256" key="2">
    <source>
        <dbReference type="ARBA" id="ARBA00038396"/>
    </source>
</evidence>
<proteinExistence type="inferred from homology"/>
<evidence type="ECO:0000259" key="3">
    <source>
        <dbReference type="Pfam" id="PF01494"/>
    </source>
</evidence>
<comment type="caution">
    <text evidence="4">The sequence shown here is derived from an EMBL/GenBank/DDBJ whole genome shotgun (WGS) entry which is preliminary data.</text>
</comment>
<evidence type="ECO:0000313" key="5">
    <source>
        <dbReference type="Proteomes" id="UP000327000"/>
    </source>
</evidence>
<evidence type="ECO:0000313" key="4">
    <source>
        <dbReference type="EMBL" id="KAB7845100.1"/>
    </source>
</evidence>
<dbReference type="PANTHER" id="PTHR43747:SF5">
    <property type="entry name" value="FAD-BINDING DOMAIN-CONTAINING PROTEIN"/>
    <property type="match status" value="1"/>
</dbReference>
<reference evidence="4 5" key="1">
    <citation type="journal article" date="2019" name="Microb. Cell Fact.">
        <title>Exploring novel herbicidin analogues by transcriptional regulator overexpression and MS/MS molecular networking.</title>
        <authorList>
            <person name="Shi Y."/>
            <person name="Gu R."/>
            <person name="Li Y."/>
            <person name="Wang X."/>
            <person name="Ren W."/>
            <person name="Li X."/>
            <person name="Wang L."/>
            <person name="Xie Y."/>
            <person name="Hong B."/>
        </authorList>
    </citation>
    <scope>NUCLEOTIDE SEQUENCE [LARGE SCALE GENOMIC DNA]</scope>
    <source>
        <strain evidence="4 5">US-43</strain>
    </source>
</reference>
<dbReference type="PANTHER" id="PTHR43747">
    <property type="entry name" value="FAD-BINDING PROTEIN"/>
    <property type="match status" value="1"/>
</dbReference>
<feature type="domain" description="FAD-binding" evidence="3">
    <location>
        <begin position="20"/>
        <end position="204"/>
    </location>
</feature>
<accession>A0A5N5W801</accession>
<keyword evidence="1" id="KW-0560">Oxidoreductase</keyword>
<dbReference type="InterPro" id="IPR002938">
    <property type="entry name" value="FAD-bd"/>
</dbReference>
<comment type="similarity">
    <text evidence="2">Belongs to the flavin-dependent halogenase family. Bacterial tryptophan halogenase subfamily.</text>
</comment>
<sequence length="564" mass="64122">MPSKLKEPGRPAPSGPPRPCDVLILGSGLAGTVSAAILARQGAEVVLVDAAQHPRFAIGESMTPQLVEWLHILKSRFDVPEIGHLLDTRAVHRNLGPRHGRKQSFGFIRHEPGAEPDPEEATMFVIPRILTQASHLYRQDTDQHFFNIAARYGCVTRQNWRARDLDFDADGVTVTGQNGEVFRARYLIDASGFRSPLAEKFGLREDPCRFKHHSRSLFTHYVGVKPFDEVSHHPRSLRPPASWHAGTLHHMIERGWFWIIPFDNVKGSTNPLCSVGLTIDPRRYPKPRDLTPEEEFDSFLERYPAVRRQFAGARRVREWVSTERLQYSSKRSIGHRWCLMSHAAGFIDPLFSRGLSNTFEVVYSLCTRIVAALRDDDWSEERFGYVEELERGLLRRNDELVNSSFIAFEHFRLWNAVFRVWAGWLTPGAMRLYDARARYEADGDERHLTRLETVDHPGLWWPEPEFKNVLELTAEVCEKYESGTMTGDEAADAVFAALDGSESLNPVFGFKDDESTRFVYPSTATVARFVHWAARTCTDTELRDVSRSLAAGAARSLLKGRKPL</sequence>
<dbReference type="InterPro" id="IPR050816">
    <property type="entry name" value="Flavin-dep_Halogenase_NPB"/>
</dbReference>
<evidence type="ECO:0000256" key="1">
    <source>
        <dbReference type="ARBA" id="ARBA00023002"/>
    </source>
</evidence>
<dbReference type="AlphaFoldDB" id="A0A5N5W801"/>
<dbReference type="GO" id="GO:0016491">
    <property type="term" value="F:oxidoreductase activity"/>
    <property type="evidence" value="ECO:0007669"/>
    <property type="project" value="UniProtKB-KW"/>
</dbReference>
<dbReference type="Pfam" id="PF01494">
    <property type="entry name" value="FAD_binding_3"/>
    <property type="match status" value="1"/>
</dbReference>
<dbReference type="InterPro" id="IPR036188">
    <property type="entry name" value="FAD/NAD-bd_sf"/>
</dbReference>
<name>A0A5N5W801_STRMB</name>
<dbReference type="Gene3D" id="3.50.50.60">
    <property type="entry name" value="FAD/NAD(P)-binding domain"/>
    <property type="match status" value="1"/>
</dbReference>
<dbReference type="Proteomes" id="UP000327000">
    <property type="component" value="Unassembled WGS sequence"/>
</dbReference>
<gene>
    <name evidence="4" type="ORF">FRZ00_14915</name>
</gene>
<dbReference type="EMBL" id="VOKX01000027">
    <property type="protein sequence ID" value="KAB7845100.1"/>
    <property type="molecule type" value="Genomic_DNA"/>
</dbReference>
<dbReference type="GO" id="GO:0071949">
    <property type="term" value="F:FAD binding"/>
    <property type="evidence" value="ECO:0007669"/>
    <property type="project" value="InterPro"/>
</dbReference>
<dbReference type="OrthoDB" id="103324at2"/>